<dbReference type="PANTHER" id="PTHR42978:SF5">
    <property type="entry name" value="METALLO-BETA-LACTAMASE DOMAIN-CONTAINING PROTEIN"/>
    <property type="match status" value="1"/>
</dbReference>
<comment type="caution">
    <text evidence="7">The sequence shown here is derived from an EMBL/GenBank/DDBJ whole genome shotgun (WGS) entry which is preliminary data.</text>
</comment>
<reference evidence="7 8" key="1">
    <citation type="journal article" date="2019" name="Genome Biol. Evol.">
        <title>Genomic Plasticity Mediated by Transposable Elements in the Plant Pathogenic Fungus Colletotrichum higginsianum.</title>
        <authorList>
            <person name="Tsushima A."/>
            <person name="Gan P."/>
            <person name="Kumakura N."/>
            <person name="Narusaka M."/>
            <person name="Takano Y."/>
            <person name="Narusaka Y."/>
            <person name="Shirasu K."/>
        </authorList>
    </citation>
    <scope>NUCLEOTIDE SEQUENCE [LARGE SCALE GENOMIC DNA]</scope>
    <source>
        <strain evidence="7 8">MAFF305635-RFP</strain>
    </source>
</reference>
<keyword evidence="7" id="KW-0503">Monooxygenase</keyword>
<dbReference type="SMART" id="SM00849">
    <property type="entry name" value="Lactamase_B"/>
    <property type="match status" value="1"/>
</dbReference>
<dbReference type="InterPro" id="IPR036866">
    <property type="entry name" value="RibonucZ/Hydroxyglut_hydro"/>
</dbReference>
<comment type="similarity">
    <text evidence="1">Belongs to the metallo-beta-lactamase superfamily.</text>
</comment>
<dbReference type="PANTHER" id="PTHR42978">
    <property type="entry name" value="QUORUM-QUENCHING LACTONASE YTNP-RELATED-RELATED"/>
    <property type="match status" value="1"/>
</dbReference>
<dbReference type="OrthoDB" id="10250730at2759"/>
<organism evidence="7 8">
    <name type="scientific">Colletotrichum higginsianum</name>
    <dbReference type="NCBI Taxonomy" id="80884"/>
    <lineage>
        <taxon>Eukaryota</taxon>
        <taxon>Fungi</taxon>
        <taxon>Dikarya</taxon>
        <taxon>Ascomycota</taxon>
        <taxon>Pezizomycotina</taxon>
        <taxon>Sordariomycetes</taxon>
        <taxon>Hypocreomycetidae</taxon>
        <taxon>Glomerellales</taxon>
        <taxon>Glomerellaceae</taxon>
        <taxon>Colletotrichum</taxon>
        <taxon>Colletotrichum destructivum species complex</taxon>
    </lineage>
</organism>
<dbReference type="Proteomes" id="UP000305883">
    <property type="component" value="Unassembled WGS sequence"/>
</dbReference>
<sequence>MSATTTSKPLAGPPAVAIPESLFTVDVRVMDTNTLLHLNPELFWRPKMDGFDGLHAPIYCFLVSHPTTGRHVVFDLGVRPDWRNYAPRTVKLIESTTIVTPGSDVAAMLDDAFDTVGVRSTDVDAVIWSHNHFDHIGDVTRFPSTTDLVIGPGVRAATWPGWPTRPDAIVLDADAEGRVVREIVFDSHDGPKVGRFDAVDFFGDGSFYLLDAPGHAVGHMCALARTDAVRGPDGQIESSFVFMGADACHHMGVLRPSPWQPLPPSETLQQLLHHGHDSGFCPGLLEAWTARPPTAPFFEVNAPGPIFPDGPSSLASVGKIQELDALDNVLVIMAHDLSLQGVLPLFPEKVNGWAQSGIKTDTRWLFCKDFVPTKSTSNEPRVSSGADVEQDSGLVKVRRREQEVN</sequence>
<dbReference type="GO" id="GO:0004497">
    <property type="term" value="F:monooxygenase activity"/>
    <property type="evidence" value="ECO:0007669"/>
    <property type="project" value="UniProtKB-KW"/>
</dbReference>
<name>A0A4T0VH20_9PEZI</name>
<dbReference type="CDD" id="cd07730">
    <property type="entry name" value="metallo-hydrolase-like_MBL-fold"/>
    <property type="match status" value="1"/>
</dbReference>
<keyword evidence="7" id="KW-0560">Oxidoreductase</keyword>
<dbReference type="AlphaFoldDB" id="A0A4T0VH20"/>
<protein>
    <submittedName>
        <fullName evidence="7">Cytochrome P450 monooxygenase mpaDE</fullName>
    </submittedName>
</protein>
<evidence type="ECO:0000256" key="2">
    <source>
        <dbReference type="ARBA" id="ARBA00022723"/>
    </source>
</evidence>
<accession>A0A4T0VH20</accession>
<keyword evidence="4" id="KW-0862">Zinc</keyword>
<evidence type="ECO:0000313" key="7">
    <source>
        <dbReference type="EMBL" id="TIC91105.1"/>
    </source>
</evidence>
<dbReference type="InterPro" id="IPR001279">
    <property type="entry name" value="Metallo-B-lactamas"/>
</dbReference>
<dbReference type="SUPFAM" id="SSF56281">
    <property type="entry name" value="Metallo-hydrolase/oxidoreductase"/>
    <property type="match status" value="1"/>
</dbReference>
<gene>
    <name evidence="7" type="ORF">CH35J_011051</name>
</gene>
<dbReference type="Pfam" id="PF00753">
    <property type="entry name" value="Lactamase_B"/>
    <property type="match status" value="1"/>
</dbReference>
<keyword evidence="3" id="KW-0378">Hydrolase</keyword>
<evidence type="ECO:0000256" key="3">
    <source>
        <dbReference type="ARBA" id="ARBA00022801"/>
    </source>
</evidence>
<feature type="domain" description="Metallo-beta-lactamase" evidence="6">
    <location>
        <begin position="57"/>
        <end position="284"/>
    </location>
</feature>
<dbReference type="GO" id="GO:0016787">
    <property type="term" value="F:hydrolase activity"/>
    <property type="evidence" value="ECO:0007669"/>
    <property type="project" value="UniProtKB-KW"/>
</dbReference>
<evidence type="ECO:0000256" key="5">
    <source>
        <dbReference type="SAM" id="MobiDB-lite"/>
    </source>
</evidence>
<evidence type="ECO:0000256" key="4">
    <source>
        <dbReference type="ARBA" id="ARBA00022833"/>
    </source>
</evidence>
<dbReference type="EMBL" id="MWPZ01000010">
    <property type="protein sequence ID" value="TIC91105.1"/>
    <property type="molecule type" value="Genomic_DNA"/>
</dbReference>
<dbReference type="InterPro" id="IPR051013">
    <property type="entry name" value="MBL_superfamily_lactonases"/>
</dbReference>
<evidence type="ECO:0000259" key="6">
    <source>
        <dbReference type="SMART" id="SM00849"/>
    </source>
</evidence>
<evidence type="ECO:0000256" key="1">
    <source>
        <dbReference type="ARBA" id="ARBA00007749"/>
    </source>
</evidence>
<feature type="region of interest" description="Disordered" evidence="5">
    <location>
        <begin position="375"/>
        <end position="405"/>
    </location>
</feature>
<proteinExistence type="inferred from homology"/>
<keyword evidence="2" id="KW-0479">Metal-binding</keyword>
<dbReference type="GO" id="GO:0046872">
    <property type="term" value="F:metal ion binding"/>
    <property type="evidence" value="ECO:0007669"/>
    <property type="project" value="UniProtKB-KW"/>
</dbReference>
<evidence type="ECO:0000313" key="8">
    <source>
        <dbReference type="Proteomes" id="UP000305883"/>
    </source>
</evidence>
<dbReference type="Gene3D" id="3.60.15.10">
    <property type="entry name" value="Ribonuclease Z/Hydroxyacylglutathione hydrolase-like"/>
    <property type="match status" value="1"/>
</dbReference>